<keyword evidence="4 5" id="KW-0720">Serine protease</keyword>
<dbReference type="Proteomes" id="UP001158045">
    <property type="component" value="Unassembled WGS sequence"/>
</dbReference>
<dbReference type="SMART" id="SM00245">
    <property type="entry name" value="TSPc"/>
    <property type="match status" value="1"/>
</dbReference>
<proteinExistence type="inferred from homology"/>
<dbReference type="InterPro" id="IPR041489">
    <property type="entry name" value="PDZ_6"/>
</dbReference>
<dbReference type="RefSeq" id="WP_281093505.1">
    <property type="nucleotide sequence ID" value="NZ_JARYZI010000003.1"/>
</dbReference>
<evidence type="ECO:0000256" key="5">
    <source>
        <dbReference type="RuleBase" id="RU004404"/>
    </source>
</evidence>
<dbReference type="PROSITE" id="PS50106">
    <property type="entry name" value="PDZ"/>
    <property type="match status" value="1"/>
</dbReference>
<evidence type="ECO:0000256" key="2">
    <source>
        <dbReference type="ARBA" id="ARBA00022670"/>
    </source>
</evidence>
<keyword evidence="8" id="KW-1185">Reference proteome</keyword>
<dbReference type="Pfam" id="PF03572">
    <property type="entry name" value="Peptidase_S41"/>
    <property type="match status" value="1"/>
</dbReference>
<dbReference type="InterPro" id="IPR001478">
    <property type="entry name" value="PDZ"/>
</dbReference>
<evidence type="ECO:0000313" key="8">
    <source>
        <dbReference type="Proteomes" id="UP001158045"/>
    </source>
</evidence>
<dbReference type="CDD" id="cd07560">
    <property type="entry name" value="Peptidase_S41_CPP"/>
    <property type="match status" value="1"/>
</dbReference>
<evidence type="ECO:0000256" key="1">
    <source>
        <dbReference type="ARBA" id="ARBA00009179"/>
    </source>
</evidence>
<dbReference type="InterPro" id="IPR036034">
    <property type="entry name" value="PDZ_sf"/>
</dbReference>
<dbReference type="CDD" id="cd06782">
    <property type="entry name" value="cpPDZ_CPP-like"/>
    <property type="match status" value="1"/>
</dbReference>
<feature type="domain" description="PDZ" evidence="6">
    <location>
        <begin position="101"/>
        <end position="170"/>
    </location>
</feature>
<dbReference type="Gene3D" id="2.30.42.10">
    <property type="match status" value="1"/>
</dbReference>
<accession>A0ABT6NB83</accession>
<dbReference type="Gene3D" id="3.30.750.44">
    <property type="match status" value="1"/>
</dbReference>
<dbReference type="InterPro" id="IPR055210">
    <property type="entry name" value="CtpA/B_N"/>
</dbReference>
<evidence type="ECO:0000256" key="3">
    <source>
        <dbReference type="ARBA" id="ARBA00022801"/>
    </source>
</evidence>
<keyword evidence="3 5" id="KW-0378">Hydrolase</keyword>
<comment type="similarity">
    <text evidence="1 5">Belongs to the peptidase S41A family.</text>
</comment>
<dbReference type="InterPro" id="IPR005151">
    <property type="entry name" value="Tail-specific_protease"/>
</dbReference>
<dbReference type="InterPro" id="IPR004447">
    <property type="entry name" value="Peptidase_S41A"/>
</dbReference>
<dbReference type="PANTHER" id="PTHR32060">
    <property type="entry name" value="TAIL-SPECIFIC PROTEASE"/>
    <property type="match status" value="1"/>
</dbReference>
<protein>
    <submittedName>
        <fullName evidence="7">S41 family peptidase</fullName>
    </submittedName>
</protein>
<sequence>MKKFNVVMLSIFLVAITGISTFFVTTLLQVDTGDKVVISQSTLADYQETLDQYREVEELKNYIEQNYYKEVSDETMIEGMKKGIFDVLNDPYSVYMNKDEFKDYMESSSGEYPGIGIYLAPNDDKEIEIVAPIEDTPADKAGLIAKDLIIGVNGETVNADLMDEAIATIKGEPGTPVTLTIYRPSNKEKFDVDIVREWIDIKVAKSRMIDNNIGYLRLTMFDEHAAAEFTKHMDGLIKEGAKGVIIDLRQNPGGYLSQCVDIADSLLGKELIVYTESRNGDNEEYFSDPNKYNVQLVVLVDGGSASASEILTGALKDHNSATIVGTTTFGKGIVQIVKPYNEETGFKLTTSEYFTPNGTNIHGIGIEPDVTVELDEAYYELENPTDADDNQLQKAIEVMQGKLK</sequence>
<dbReference type="EMBL" id="JARYZI010000003">
    <property type="protein sequence ID" value="MDH8677686.1"/>
    <property type="molecule type" value="Genomic_DNA"/>
</dbReference>
<evidence type="ECO:0000313" key="7">
    <source>
        <dbReference type="EMBL" id="MDH8677686.1"/>
    </source>
</evidence>
<dbReference type="SMART" id="SM00228">
    <property type="entry name" value="PDZ"/>
    <property type="match status" value="1"/>
</dbReference>
<dbReference type="InterPro" id="IPR029045">
    <property type="entry name" value="ClpP/crotonase-like_dom_sf"/>
</dbReference>
<evidence type="ECO:0000256" key="4">
    <source>
        <dbReference type="ARBA" id="ARBA00022825"/>
    </source>
</evidence>
<comment type="caution">
    <text evidence="7">The sequence shown here is derived from an EMBL/GenBank/DDBJ whole genome shotgun (WGS) entry which is preliminary data.</text>
</comment>
<dbReference type="Pfam" id="PF22694">
    <property type="entry name" value="CtpB_N-like"/>
    <property type="match status" value="1"/>
</dbReference>
<dbReference type="SUPFAM" id="SSF50156">
    <property type="entry name" value="PDZ domain-like"/>
    <property type="match status" value="1"/>
</dbReference>
<organism evidence="7 8">
    <name type="scientific">Fusibacter bizertensis</name>
    <dbReference type="NCBI Taxonomy" id="1488331"/>
    <lineage>
        <taxon>Bacteria</taxon>
        <taxon>Bacillati</taxon>
        <taxon>Bacillota</taxon>
        <taxon>Clostridia</taxon>
        <taxon>Eubacteriales</taxon>
        <taxon>Eubacteriales Family XII. Incertae Sedis</taxon>
        <taxon>Fusibacter</taxon>
    </lineage>
</organism>
<keyword evidence="2 5" id="KW-0645">Protease</keyword>
<dbReference type="Pfam" id="PF17820">
    <property type="entry name" value="PDZ_6"/>
    <property type="match status" value="1"/>
</dbReference>
<dbReference type="PANTHER" id="PTHR32060:SF30">
    <property type="entry name" value="CARBOXY-TERMINAL PROCESSING PROTEASE CTPA"/>
    <property type="match status" value="1"/>
</dbReference>
<gene>
    <name evidence="7" type="ORF">QE109_05985</name>
</gene>
<reference evidence="7 8" key="1">
    <citation type="submission" date="2023-04" db="EMBL/GenBank/DDBJ databases">
        <title>Fusibacter bizertensis strain WBS, isolated from littoral bottom sediments of the Arctic seas - biochemical and genomic analysis.</title>
        <authorList>
            <person name="Brioukhanov A.L."/>
        </authorList>
    </citation>
    <scope>NUCLEOTIDE SEQUENCE [LARGE SCALE GENOMIC DNA]</scope>
    <source>
        <strain evidence="7 8">WBS</strain>
    </source>
</reference>
<dbReference type="NCBIfam" id="TIGR00225">
    <property type="entry name" value="prc"/>
    <property type="match status" value="1"/>
</dbReference>
<dbReference type="SUPFAM" id="SSF52096">
    <property type="entry name" value="ClpP/crotonase"/>
    <property type="match status" value="1"/>
</dbReference>
<dbReference type="Gene3D" id="3.90.226.10">
    <property type="entry name" value="2-enoyl-CoA Hydratase, Chain A, domain 1"/>
    <property type="match status" value="1"/>
</dbReference>
<evidence type="ECO:0000259" key="6">
    <source>
        <dbReference type="PROSITE" id="PS50106"/>
    </source>
</evidence>
<name>A0ABT6NB83_9FIRM</name>